<dbReference type="Gene3D" id="3.40.50.1460">
    <property type="match status" value="1"/>
</dbReference>
<gene>
    <name evidence="2" type="ORF">HYR64_07055</name>
</gene>
<comment type="caution">
    <text evidence="2">The sequence shown here is derived from an EMBL/GenBank/DDBJ whole genome shotgun (WGS) entry which is preliminary data.</text>
</comment>
<accession>A0A931LSX3</accession>
<dbReference type="AlphaFoldDB" id="A0A931LSX3"/>
<reference evidence="2" key="1">
    <citation type="submission" date="2020-07" db="EMBL/GenBank/DDBJ databases">
        <title>Huge and variable diversity of episymbiotic CPR bacteria and DPANN archaea in groundwater ecosystems.</title>
        <authorList>
            <person name="He C.Y."/>
            <person name="Keren R."/>
            <person name="Whittaker M."/>
            <person name="Farag I.F."/>
            <person name="Doudna J."/>
            <person name="Cate J.H.D."/>
            <person name="Banfield J.F."/>
        </authorList>
    </citation>
    <scope>NUCLEOTIDE SEQUENCE</scope>
    <source>
        <strain evidence="2">NC_groundwater_17_Pr7_B-0.1um_64_12</strain>
    </source>
</reference>
<evidence type="ECO:0000256" key="1">
    <source>
        <dbReference type="SAM" id="SignalP"/>
    </source>
</evidence>
<evidence type="ECO:0000313" key="2">
    <source>
        <dbReference type="EMBL" id="MBI1756848.1"/>
    </source>
</evidence>
<evidence type="ECO:0000313" key="3">
    <source>
        <dbReference type="Proteomes" id="UP000727962"/>
    </source>
</evidence>
<name>A0A931LSX3_FIMGI</name>
<feature type="chain" id="PRO_5037012607" evidence="1">
    <location>
        <begin position="24"/>
        <end position="448"/>
    </location>
</feature>
<keyword evidence="1" id="KW-0732">Signal</keyword>
<protein>
    <submittedName>
        <fullName evidence="2">Caspase family protein</fullName>
    </submittedName>
</protein>
<organism evidence="2 3">
    <name type="scientific">Fimbriimonas ginsengisoli</name>
    <dbReference type="NCBI Taxonomy" id="1005039"/>
    <lineage>
        <taxon>Bacteria</taxon>
        <taxon>Bacillati</taxon>
        <taxon>Armatimonadota</taxon>
        <taxon>Fimbriimonadia</taxon>
        <taxon>Fimbriimonadales</taxon>
        <taxon>Fimbriimonadaceae</taxon>
        <taxon>Fimbriimonas</taxon>
    </lineage>
</organism>
<proteinExistence type="predicted"/>
<feature type="signal peptide" evidence="1">
    <location>
        <begin position="1"/>
        <end position="23"/>
    </location>
</feature>
<dbReference type="EMBL" id="JACOSL010000040">
    <property type="protein sequence ID" value="MBI1756848.1"/>
    <property type="molecule type" value="Genomic_DNA"/>
</dbReference>
<dbReference type="Proteomes" id="UP000727962">
    <property type="component" value="Unassembled WGS sequence"/>
</dbReference>
<sequence>MTKLRLLCLLSAIFAAASLQAQAWSTAYEDALRNAHSFQWEQARTGFQRAASTRPEDASAPTTLPGKQAWREGAPYSPNFLAAYCVYRRAMLAPGEAQTKLMRTAADEMAVLIDKGQISRETTYYLNALYLRLGQDAQRQALAVKAAKAAGKGDWHVDTEIVDREELALIQAAASPPRARLSGPSVPARAVEQAAPKGNVAVSTFSLPQAADRVTESADKFALVIGSAASRLDELMVPFATDDAQRVRDALVKDAGYPLKNVDLVLNATSKELMASARAMAERVPEGGTVMIYYTGPGVNVDGKDYLVGSEAEEPTALGAMVAKSDIYGLFMAKGARIFAFYQVSRPVSDGRYFGMETPRVGSIAQVQATLPGEAVYAHVNAGKSVGIFTGAFAAVITEMRSNRIPIEEFGWQVFFKIRRGDTGTTGGGSRQTPTLPVLTNMASDARF</sequence>